<evidence type="ECO:0000313" key="1">
    <source>
        <dbReference type="EMBL" id="KRZ01853.1"/>
    </source>
</evidence>
<organism evidence="1 2">
    <name type="scientific">Trichinella zimbabwensis</name>
    <dbReference type="NCBI Taxonomy" id="268475"/>
    <lineage>
        <taxon>Eukaryota</taxon>
        <taxon>Metazoa</taxon>
        <taxon>Ecdysozoa</taxon>
        <taxon>Nematoda</taxon>
        <taxon>Enoplea</taxon>
        <taxon>Dorylaimia</taxon>
        <taxon>Trichinellida</taxon>
        <taxon>Trichinellidae</taxon>
        <taxon>Trichinella</taxon>
    </lineage>
</organism>
<gene>
    <name evidence="1" type="ORF">T11_4901</name>
</gene>
<name>A0A0V1GUF6_9BILA</name>
<keyword evidence="2" id="KW-1185">Reference proteome</keyword>
<dbReference type="EMBL" id="JYDP01000256">
    <property type="protein sequence ID" value="KRZ01853.1"/>
    <property type="molecule type" value="Genomic_DNA"/>
</dbReference>
<dbReference type="AlphaFoldDB" id="A0A0V1GUF6"/>
<reference evidence="1 2" key="1">
    <citation type="submission" date="2015-01" db="EMBL/GenBank/DDBJ databases">
        <title>Evolution of Trichinella species and genotypes.</title>
        <authorList>
            <person name="Korhonen P.K."/>
            <person name="Edoardo P."/>
            <person name="Giuseppe L.R."/>
            <person name="Gasser R.B."/>
        </authorList>
    </citation>
    <scope>NUCLEOTIDE SEQUENCE [LARGE SCALE GENOMIC DNA]</scope>
    <source>
        <strain evidence="1">ISS1029</strain>
    </source>
</reference>
<feature type="non-terminal residue" evidence="1">
    <location>
        <position position="169"/>
    </location>
</feature>
<evidence type="ECO:0000313" key="2">
    <source>
        <dbReference type="Proteomes" id="UP000055024"/>
    </source>
</evidence>
<comment type="caution">
    <text evidence="1">The sequence shown here is derived from an EMBL/GenBank/DDBJ whole genome shotgun (WGS) entry which is preliminary data.</text>
</comment>
<dbReference type="Proteomes" id="UP000055024">
    <property type="component" value="Unassembled WGS sequence"/>
</dbReference>
<sequence length="169" mass="19542">MKEQAVCSHNIMTECQFRDVEVPCQPLATKACIAHVEHFSYPKIFENVDRTTTSEIEIRRHRSIHLRTPTTDTNFGTIDTRDLMVTPQPYTTITNLGPQEFEVSPPCPLYMQVELFPYPNFFHKVHPTVTTLSVSRLSHNDFVIVDTQIYVVALPPYRFRSNLGPQEFE</sequence>
<accession>A0A0V1GUF6</accession>
<protein>
    <submittedName>
        <fullName evidence="1">Uncharacterized protein</fullName>
    </submittedName>
</protein>
<proteinExistence type="predicted"/>